<organism evidence="3 4">
    <name type="scientific">Candidatus Vogelbacteria bacterium CG10_big_fil_rev_8_21_14_0_10_51_16</name>
    <dbReference type="NCBI Taxonomy" id="1975045"/>
    <lineage>
        <taxon>Bacteria</taxon>
        <taxon>Candidatus Vogeliibacteriota</taxon>
    </lineage>
</organism>
<dbReference type="Gene3D" id="2.70.70.10">
    <property type="entry name" value="Glucose Permease (Domain IIA)"/>
    <property type="match status" value="1"/>
</dbReference>
<evidence type="ECO:0000259" key="2">
    <source>
        <dbReference type="PROSITE" id="PS51782"/>
    </source>
</evidence>
<name>A0A2H0RDJ6_9BACT</name>
<keyword evidence="1" id="KW-1133">Transmembrane helix</keyword>
<dbReference type="PANTHER" id="PTHR21666">
    <property type="entry name" value="PEPTIDASE-RELATED"/>
    <property type="match status" value="1"/>
</dbReference>
<dbReference type="Pfam" id="PF01476">
    <property type="entry name" value="LysM"/>
    <property type="match status" value="2"/>
</dbReference>
<dbReference type="AlphaFoldDB" id="A0A2H0RDJ6"/>
<feature type="domain" description="LysM" evidence="2">
    <location>
        <begin position="118"/>
        <end position="162"/>
    </location>
</feature>
<dbReference type="Pfam" id="PF01551">
    <property type="entry name" value="Peptidase_M23"/>
    <property type="match status" value="1"/>
</dbReference>
<feature type="transmembrane region" description="Helical" evidence="1">
    <location>
        <begin position="21"/>
        <end position="44"/>
    </location>
</feature>
<dbReference type="SUPFAM" id="SSF51261">
    <property type="entry name" value="Duplicated hybrid motif"/>
    <property type="match status" value="1"/>
</dbReference>
<dbReference type="CDD" id="cd00118">
    <property type="entry name" value="LysM"/>
    <property type="match status" value="2"/>
</dbReference>
<sequence length="358" mass="37098">MDHIPGQSAPIGPLSVHSPRLSVAIVGLFLFSILFSAMSASAAFSPFAFGIGGPTTTSFNSQTIPLLEPSMSPDPYAALGGGGITIVDGDSLLPDAGPSGTSAESLSFISRNPGGEIALYSVRKGDTLAEIAAMFKVSVETILWANDMSKKDTLAEGRVLVILPITGVKHLVAKGDTLSAIAKKYKGNLAEIEAYNTEVLARGLKPGQEVIIPDGVLLAPPVRAIARQSSPAISVAGGVAIFGYYSHPLPASRRTQGVHGYNGVDLASFCRCSGDPVLASAAGVVIISREGGWGGGYGNYVVVSHANGTQTLYAHLSRNDVRVGERVIQGQPLGAVGNTGRSTGPHLHFEIRGARNPF</sequence>
<proteinExistence type="predicted"/>
<dbReference type="Gene3D" id="3.10.350.10">
    <property type="entry name" value="LysM domain"/>
    <property type="match status" value="2"/>
</dbReference>
<evidence type="ECO:0000313" key="3">
    <source>
        <dbReference type="EMBL" id="PIR44588.1"/>
    </source>
</evidence>
<dbReference type="GO" id="GO:0004222">
    <property type="term" value="F:metalloendopeptidase activity"/>
    <property type="evidence" value="ECO:0007669"/>
    <property type="project" value="TreeGrafter"/>
</dbReference>
<dbReference type="Proteomes" id="UP000228767">
    <property type="component" value="Unassembled WGS sequence"/>
</dbReference>
<dbReference type="InterPro" id="IPR011055">
    <property type="entry name" value="Dup_hybrid_motif"/>
</dbReference>
<reference evidence="3 4" key="1">
    <citation type="submission" date="2017-09" db="EMBL/GenBank/DDBJ databases">
        <title>Depth-based differentiation of microbial function through sediment-hosted aquifers and enrichment of novel symbionts in the deep terrestrial subsurface.</title>
        <authorList>
            <person name="Probst A.J."/>
            <person name="Ladd B."/>
            <person name="Jarett J.K."/>
            <person name="Geller-Mcgrath D.E."/>
            <person name="Sieber C.M."/>
            <person name="Emerson J.B."/>
            <person name="Anantharaman K."/>
            <person name="Thomas B.C."/>
            <person name="Malmstrom R."/>
            <person name="Stieglmeier M."/>
            <person name="Klingl A."/>
            <person name="Woyke T."/>
            <person name="Ryan C.M."/>
            <person name="Banfield J.F."/>
        </authorList>
    </citation>
    <scope>NUCLEOTIDE SEQUENCE [LARGE SCALE GENOMIC DNA]</scope>
    <source>
        <strain evidence="3">CG10_big_fil_rev_8_21_14_0_10_51_16</strain>
    </source>
</reference>
<evidence type="ECO:0000313" key="4">
    <source>
        <dbReference type="Proteomes" id="UP000228767"/>
    </source>
</evidence>
<evidence type="ECO:0000256" key="1">
    <source>
        <dbReference type="SAM" id="Phobius"/>
    </source>
</evidence>
<dbReference type="InterPro" id="IPR016047">
    <property type="entry name" value="M23ase_b-sheet_dom"/>
</dbReference>
<feature type="domain" description="LysM" evidence="2">
    <location>
        <begin position="168"/>
        <end position="212"/>
    </location>
</feature>
<dbReference type="EMBL" id="PCYI01000025">
    <property type="protein sequence ID" value="PIR44588.1"/>
    <property type="molecule type" value="Genomic_DNA"/>
</dbReference>
<keyword evidence="1" id="KW-0472">Membrane</keyword>
<dbReference type="SMART" id="SM00257">
    <property type="entry name" value="LysM"/>
    <property type="match status" value="2"/>
</dbReference>
<accession>A0A2H0RDJ6</accession>
<comment type="caution">
    <text evidence="3">The sequence shown here is derived from an EMBL/GenBank/DDBJ whole genome shotgun (WGS) entry which is preliminary data.</text>
</comment>
<dbReference type="PROSITE" id="PS51782">
    <property type="entry name" value="LYSM"/>
    <property type="match status" value="2"/>
</dbReference>
<dbReference type="PANTHER" id="PTHR21666:SF270">
    <property type="entry name" value="MUREIN HYDROLASE ACTIVATOR ENVC"/>
    <property type="match status" value="1"/>
</dbReference>
<keyword evidence="1" id="KW-0812">Transmembrane</keyword>
<dbReference type="InterPro" id="IPR050570">
    <property type="entry name" value="Cell_wall_metabolism_enzyme"/>
</dbReference>
<dbReference type="InterPro" id="IPR018392">
    <property type="entry name" value="LysM"/>
</dbReference>
<gene>
    <name evidence="3" type="ORF">COV10_03740</name>
</gene>
<dbReference type="InterPro" id="IPR036779">
    <property type="entry name" value="LysM_dom_sf"/>
</dbReference>
<dbReference type="CDD" id="cd12797">
    <property type="entry name" value="M23_peptidase"/>
    <property type="match status" value="1"/>
</dbReference>
<protein>
    <recommendedName>
        <fullName evidence="2">LysM domain-containing protein</fullName>
    </recommendedName>
</protein>